<sequence length="749" mass="83968">MTELQPQPQIRTVNPAKQPTQSNSARSSILVSEKLSTEIYKFLLELGEKLRNQGKRILTDYDIFLALVAKAQYRQRLIELKIEPRTAEEAAIRYRTAQAEQVTFSGKVIFSPDARALILNACIKAGDNEFVELVHLWQASLEIEALQLAIKGSNPLINKSESSDKRTRKTAGSIADVAPNVAKLCEDLTLEAQKTNTRPIVGREKELNQILRIITREEKSSVLLIGENGVGKSAIVEGLAFELVHNSNVPANLAAYRILKINFSSLIASAEYPGSNLPEFMEELSKLGKLILFIEGIRFSEISQEGFALNSFLNLVFRNKEIVVLIGAEPSFYRSTLEKNELFNENFDIVQVSEPDKNDLANILAIKAQELQTAQNISISPELLTEIIELCKRYLASLYFPQKAIALLEESFTATAFAGSNVVESETIRRVLSEKIGIPLQSISVTDREKLIKLDENLRSVVIGQNQAVSVVVEAIKRSRAGLKDQKKPIGSFLFLGPSGVGKTELAKQLANIYYDDERAFVRLDMSEYGEQHTSQRLIGSPPGYTGYEEGGQFTNPIQQKPYSLILLDEIEKAHPKIFDIFLQVLDEGRLTDSRGKLADYRNAILIFTSNIASDAIFKDLSSENSQFKADKKQFLENQILPELLKHFRPEFINRFDEIVPFNPLAIEDLLQIAKLKIKRIQNNLLAKQIALVTPDEELIKMVTAAYDPRFGARPIERSIKDYIETPIAQQIISADIPAGTVINWKYTP</sequence>
<evidence type="ECO:0000256" key="5">
    <source>
        <dbReference type="SAM" id="MobiDB-lite"/>
    </source>
</evidence>
<keyword evidence="3 8" id="KW-0067">ATP-binding</keyword>
<dbReference type="InterPro" id="IPR041546">
    <property type="entry name" value="ClpA/ClpB_AAA_lid"/>
</dbReference>
<dbReference type="InterPro" id="IPR027417">
    <property type="entry name" value="P-loop_NTPase"/>
</dbReference>
<dbReference type="CDD" id="cd00009">
    <property type="entry name" value="AAA"/>
    <property type="match status" value="1"/>
</dbReference>
<comment type="caution">
    <text evidence="8">The sequence shown here is derived from an EMBL/GenBank/DDBJ whole genome shotgun (WGS) entry which is preliminary data.</text>
</comment>
<dbReference type="PANTHER" id="PTHR11638:SF18">
    <property type="entry name" value="HEAT SHOCK PROTEIN 104"/>
    <property type="match status" value="1"/>
</dbReference>
<dbReference type="InterPro" id="IPR003593">
    <property type="entry name" value="AAA+_ATPase"/>
</dbReference>
<dbReference type="GO" id="GO:0008233">
    <property type="term" value="F:peptidase activity"/>
    <property type="evidence" value="ECO:0007669"/>
    <property type="project" value="UniProtKB-KW"/>
</dbReference>
<dbReference type="SUPFAM" id="SSF52540">
    <property type="entry name" value="P-loop containing nucleoside triphosphate hydrolases"/>
    <property type="match status" value="2"/>
</dbReference>
<evidence type="ECO:0000256" key="2">
    <source>
        <dbReference type="ARBA" id="ARBA00022741"/>
    </source>
</evidence>
<dbReference type="Pfam" id="PF10431">
    <property type="entry name" value="ClpB_D2-small"/>
    <property type="match status" value="1"/>
</dbReference>
<dbReference type="Gene3D" id="3.40.50.300">
    <property type="entry name" value="P-loop containing nucleotide triphosphate hydrolases"/>
    <property type="match status" value="2"/>
</dbReference>
<name>A0A136KKV8_9BACT</name>
<feature type="region of interest" description="Disordered" evidence="5">
    <location>
        <begin position="1"/>
        <end position="27"/>
    </location>
</feature>
<keyword evidence="2" id="KW-0547">Nucleotide-binding</keyword>
<dbReference type="STRING" id="1617427.UZ20_WS6002000111"/>
<reference evidence="8 9" key="1">
    <citation type="submission" date="2015-02" db="EMBL/GenBank/DDBJ databases">
        <title>Improved understanding of the partial-nitritation anammox process through 23 genomes representing the majority of the microbial community.</title>
        <authorList>
            <person name="Speth D.R."/>
            <person name="In T Zandt M."/>
            <person name="Guerrero Cruz S."/>
            <person name="Jetten M.S."/>
            <person name="Dutilh B.E."/>
        </authorList>
    </citation>
    <scope>NUCLEOTIDE SEQUENCE [LARGE SCALE GENOMIC DNA]</scope>
    <source>
        <strain evidence="8">OLB21</strain>
    </source>
</reference>
<dbReference type="Pfam" id="PF07724">
    <property type="entry name" value="AAA_2"/>
    <property type="match status" value="1"/>
</dbReference>
<evidence type="ECO:0000313" key="9">
    <source>
        <dbReference type="Proteomes" id="UP000070449"/>
    </source>
</evidence>
<dbReference type="InterPro" id="IPR050130">
    <property type="entry name" value="ClpA_ClpB"/>
</dbReference>
<protein>
    <submittedName>
        <fullName evidence="8">ATP-dependent Clp protease ATP-binding subunit ClpE</fullName>
    </submittedName>
</protein>
<accession>A0A136KKV8</accession>
<feature type="domain" description="AAA+ ATPase" evidence="6">
    <location>
        <begin position="489"/>
        <end position="641"/>
    </location>
</feature>
<keyword evidence="8" id="KW-0645">Protease</keyword>
<keyword evidence="8" id="KW-0378">Hydrolase</keyword>
<dbReference type="InterPro" id="IPR001270">
    <property type="entry name" value="ClpA/B"/>
</dbReference>
<dbReference type="Gene3D" id="1.10.8.60">
    <property type="match status" value="2"/>
</dbReference>
<dbReference type="PANTHER" id="PTHR11638">
    <property type="entry name" value="ATP-DEPENDENT CLP PROTEASE"/>
    <property type="match status" value="1"/>
</dbReference>
<dbReference type="GO" id="GO:0016887">
    <property type="term" value="F:ATP hydrolysis activity"/>
    <property type="evidence" value="ECO:0007669"/>
    <property type="project" value="InterPro"/>
</dbReference>
<keyword evidence="1" id="KW-0677">Repeat</keyword>
<dbReference type="PRINTS" id="PR00300">
    <property type="entry name" value="CLPPROTEASEA"/>
</dbReference>
<dbReference type="Pfam" id="PF17871">
    <property type="entry name" value="AAA_lid_9"/>
    <property type="match status" value="1"/>
</dbReference>
<evidence type="ECO:0000256" key="3">
    <source>
        <dbReference type="ARBA" id="ARBA00022840"/>
    </source>
</evidence>
<feature type="domain" description="Clp ATPase C-terminal" evidence="7">
    <location>
        <begin position="665"/>
        <end position="749"/>
    </location>
</feature>
<keyword evidence="4" id="KW-0143">Chaperone</keyword>
<dbReference type="SMART" id="SM01086">
    <property type="entry name" value="ClpB_D2-small"/>
    <property type="match status" value="1"/>
</dbReference>
<dbReference type="CDD" id="cd19499">
    <property type="entry name" value="RecA-like_ClpB_Hsp104-like"/>
    <property type="match status" value="1"/>
</dbReference>
<dbReference type="AlphaFoldDB" id="A0A136KKV8"/>
<dbReference type="EMBL" id="JYPD01000010">
    <property type="protein sequence ID" value="KXK10030.1"/>
    <property type="molecule type" value="Genomic_DNA"/>
</dbReference>
<evidence type="ECO:0000259" key="6">
    <source>
        <dbReference type="SMART" id="SM00382"/>
    </source>
</evidence>
<evidence type="ECO:0000259" key="7">
    <source>
        <dbReference type="SMART" id="SM01086"/>
    </source>
</evidence>
<gene>
    <name evidence="8" type="primary">clpE</name>
    <name evidence="8" type="ORF">UZ20_WS6002000111</name>
</gene>
<evidence type="ECO:0000313" key="8">
    <source>
        <dbReference type="EMBL" id="KXK10030.1"/>
    </source>
</evidence>
<dbReference type="InterPro" id="IPR003959">
    <property type="entry name" value="ATPase_AAA_core"/>
</dbReference>
<dbReference type="SMART" id="SM00382">
    <property type="entry name" value="AAA"/>
    <property type="match status" value="2"/>
</dbReference>
<dbReference type="PATRIC" id="fig|1617427.3.peg.117"/>
<proteinExistence type="predicted"/>
<evidence type="ECO:0000256" key="1">
    <source>
        <dbReference type="ARBA" id="ARBA00022737"/>
    </source>
</evidence>
<dbReference type="GO" id="GO:0005524">
    <property type="term" value="F:ATP binding"/>
    <property type="evidence" value="ECO:0007669"/>
    <property type="project" value="UniProtKB-KW"/>
</dbReference>
<dbReference type="Proteomes" id="UP000070449">
    <property type="component" value="Unassembled WGS sequence"/>
</dbReference>
<evidence type="ECO:0000256" key="4">
    <source>
        <dbReference type="ARBA" id="ARBA00023186"/>
    </source>
</evidence>
<dbReference type="GO" id="GO:0034605">
    <property type="term" value="P:cellular response to heat"/>
    <property type="evidence" value="ECO:0007669"/>
    <property type="project" value="TreeGrafter"/>
</dbReference>
<organism evidence="8 9">
    <name type="scientific">candidate division WS6 bacterium OLB21</name>
    <dbReference type="NCBI Taxonomy" id="1617427"/>
    <lineage>
        <taxon>Bacteria</taxon>
        <taxon>Candidatus Dojkabacteria</taxon>
    </lineage>
</organism>
<dbReference type="GO" id="GO:0006508">
    <property type="term" value="P:proteolysis"/>
    <property type="evidence" value="ECO:0007669"/>
    <property type="project" value="UniProtKB-KW"/>
</dbReference>
<dbReference type="GO" id="GO:0005737">
    <property type="term" value="C:cytoplasm"/>
    <property type="evidence" value="ECO:0007669"/>
    <property type="project" value="TreeGrafter"/>
</dbReference>
<dbReference type="InterPro" id="IPR019489">
    <property type="entry name" value="Clp_ATPase_C"/>
</dbReference>
<feature type="domain" description="AAA+ ATPase" evidence="6">
    <location>
        <begin position="218"/>
        <end position="442"/>
    </location>
</feature>
<dbReference type="FunFam" id="3.40.50.300:FF:000025">
    <property type="entry name" value="ATP-dependent Clp protease subunit"/>
    <property type="match status" value="1"/>
</dbReference>